<sequence>MSHQNRSTASLLSYSDPFQARQTTKLALPTNFSHNLRSDPFVPSSSFTVTALGCRSNRSQWNFLLLLYVHHWSQDLADPKHTAMQNNQPYPSGTGNSSWCPPTGTTWPTLTDDGPPPLAPCPTQMSLSDGRPSVGGTNYPMGQAQYGHETQPNQLSPTSEVRRPPHSSAAASLGPIRTHSAV</sequence>
<name>A0A2N5TK55_9BASI</name>
<dbReference type="Proteomes" id="UP000235388">
    <property type="component" value="Unassembled WGS sequence"/>
</dbReference>
<feature type="region of interest" description="Disordered" evidence="1">
    <location>
        <begin position="85"/>
        <end position="182"/>
    </location>
</feature>
<evidence type="ECO:0000313" key="2">
    <source>
        <dbReference type="EMBL" id="PLW25844.1"/>
    </source>
</evidence>
<accession>A0A2N5TK55</accession>
<evidence type="ECO:0000313" key="3">
    <source>
        <dbReference type="Proteomes" id="UP000235388"/>
    </source>
</evidence>
<proteinExistence type="predicted"/>
<dbReference type="AlphaFoldDB" id="A0A2N5TK55"/>
<evidence type="ECO:0000256" key="1">
    <source>
        <dbReference type="SAM" id="MobiDB-lite"/>
    </source>
</evidence>
<feature type="compositionally biased region" description="Polar residues" evidence="1">
    <location>
        <begin position="85"/>
        <end position="109"/>
    </location>
</feature>
<reference evidence="2 3" key="1">
    <citation type="submission" date="2017-11" db="EMBL/GenBank/DDBJ databases">
        <title>De novo assembly and phasing of dikaryotic genomes from two isolates of Puccinia coronata f. sp. avenae, the causal agent of oat crown rust.</title>
        <authorList>
            <person name="Miller M.E."/>
            <person name="Zhang Y."/>
            <person name="Omidvar V."/>
            <person name="Sperschneider J."/>
            <person name="Schwessinger B."/>
            <person name="Raley C."/>
            <person name="Palmer J.M."/>
            <person name="Garnica D."/>
            <person name="Upadhyaya N."/>
            <person name="Rathjen J."/>
            <person name="Taylor J.M."/>
            <person name="Park R.F."/>
            <person name="Dodds P.N."/>
            <person name="Hirsch C.D."/>
            <person name="Kianian S.F."/>
            <person name="Figueroa M."/>
        </authorList>
    </citation>
    <scope>NUCLEOTIDE SEQUENCE [LARGE SCALE GENOMIC DNA]</scope>
    <source>
        <strain evidence="2">12NC29</strain>
    </source>
</reference>
<gene>
    <name evidence="2" type="ORF">PCANC_25937</name>
</gene>
<comment type="caution">
    <text evidence="2">The sequence shown here is derived from an EMBL/GenBank/DDBJ whole genome shotgun (WGS) entry which is preliminary data.</text>
</comment>
<keyword evidence="3" id="KW-1185">Reference proteome</keyword>
<dbReference type="EMBL" id="PGCJ01000583">
    <property type="protein sequence ID" value="PLW25844.1"/>
    <property type="molecule type" value="Genomic_DNA"/>
</dbReference>
<organism evidence="2 3">
    <name type="scientific">Puccinia coronata f. sp. avenae</name>
    <dbReference type="NCBI Taxonomy" id="200324"/>
    <lineage>
        <taxon>Eukaryota</taxon>
        <taxon>Fungi</taxon>
        <taxon>Dikarya</taxon>
        <taxon>Basidiomycota</taxon>
        <taxon>Pucciniomycotina</taxon>
        <taxon>Pucciniomycetes</taxon>
        <taxon>Pucciniales</taxon>
        <taxon>Pucciniaceae</taxon>
        <taxon>Puccinia</taxon>
    </lineage>
</organism>
<feature type="compositionally biased region" description="Polar residues" evidence="1">
    <location>
        <begin position="148"/>
        <end position="159"/>
    </location>
</feature>
<protein>
    <submittedName>
        <fullName evidence="2">Uncharacterized protein</fullName>
    </submittedName>
</protein>